<sequence length="431" mass="48858">MLWGIPWWVALLAVVGGMAIISAFITLFFALNRPARYTVTECAPVDSDGFMQAITSAVNAPAMTGGSARLLNNGVEIFPAMLDAIRGARHSINFMVYIWEPGKASDRMFDALTERARAGVQVRMMLDGFGAHGTPPERIRELEKAGGCVRFFNPARWGRLTAFYKRNHRRAIIVDGKIAFTGGAAVSDVWLGDAQDEDHWRDTMVEVRGCLATNLQSSFVQLWSGGTGEILVGEAFYPSEHDEPGAEELTRHVHVTSTPASVAHTLRVFFILTLACARDRIWLTNSYFLPEVNMRRTLVERARAGVDVRLLLPSRLTDAPFVRYASHAFYRELLEAGVRIYEYQPTMMHSKTLVVDSVWSVVGSANMDNRSKELNQESVIGILDRGFAEQIEDTFERDLERSREIRLEEWRRRPVLQRLYERFWVSFEQQF</sequence>
<reference evidence="3 4" key="1">
    <citation type="submission" date="2020-08" db="EMBL/GenBank/DDBJ databases">
        <title>Genomic Encyclopedia of Type Strains, Phase IV (KMG-IV): sequencing the most valuable type-strain genomes for metagenomic binning, comparative biology and taxonomic classification.</title>
        <authorList>
            <person name="Goeker M."/>
        </authorList>
    </citation>
    <scope>NUCLEOTIDE SEQUENCE [LARGE SCALE GENOMIC DNA]</scope>
    <source>
        <strain evidence="3 4">DSM 29007</strain>
    </source>
</reference>
<dbReference type="Pfam" id="PF13091">
    <property type="entry name" value="PLDc_2"/>
    <property type="match status" value="2"/>
</dbReference>
<dbReference type="PANTHER" id="PTHR21248">
    <property type="entry name" value="CARDIOLIPIN SYNTHASE"/>
    <property type="match status" value="1"/>
</dbReference>
<dbReference type="PROSITE" id="PS50035">
    <property type="entry name" value="PLD"/>
    <property type="match status" value="2"/>
</dbReference>
<dbReference type="GO" id="GO:0032049">
    <property type="term" value="P:cardiolipin biosynthetic process"/>
    <property type="evidence" value="ECO:0007669"/>
    <property type="project" value="UniProtKB-ARBA"/>
</dbReference>
<dbReference type="SUPFAM" id="SSF56024">
    <property type="entry name" value="Phospholipase D/nuclease"/>
    <property type="match status" value="2"/>
</dbReference>
<dbReference type="InterPro" id="IPR025202">
    <property type="entry name" value="PLD-like_dom"/>
</dbReference>
<dbReference type="RefSeq" id="WP_170035233.1">
    <property type="nucleotide sequence ID" value="NZ_JABDTL010000001.1"/>
</dbReference>
<dbReference type="InterPro" id="IPR001736">
    <property type="entry name" value="PLipase_D/transphosphatidylase"/>
</dbReference>
<feature type="domain" description="PLD phosphodiesterase" evidence="2">
    <location>
        <begin position="344"/>
        <end position="371"/>
    </location>
</feature>
<dbReference type="Proteomes" id="UP000582837">
    <property type="component" value="Unassembled WGS sequence"/>
</dbReference>
<keyword evidence="1" id="KW-0812">Transmembrane</keyword>
<dbReference type="Gene3D" id="3.30.870.10">
    <property type="entry name" value="Endonuclease Chain A"/>
    <property type="match status" value="2"/>
</dbReference>
<evidence type="ECO:0000256" key="1">
    <source>
        <dbReference type="SAM" id="Phobius"/>
    </source>
</evidence>
<dbReference type="EC" id="2.7.8.-" evidence="3"/>
<dbReference type="CDD" id="cd09110">
    <property type="entry name" value="PLDc_CLS_1"/>
    <property type="match status" value="1"/>
</dbReference>
<keyword evidence="1" id="KW-0472">Membrane</keyword>
<dbReference type="CDD" id="cd09159">
    <property type="entry name" value="PLDc_ybhO_like_2"/>
    <property type="match status" value="1"/>
</dbReference>
<accession>A0A841H6R8</accession>
<protein>
    <submittedName>
        <fullName evidence="3">Cardiolipin synthase</fullName>
        <ecNumber evidence="3">2.7.8.-</ecNumber>
    </submittedName>
</protein>
<gene>
    <name evidence="3" type="ORF">HNQ61_005314</name>
</gene>
<evidence type="ECO:0000259" key="2">
    <source>
        <dbReference type="PROSITE" id="PS50035"/>
    </source>
</evidence>
<evidence type="ECO:0000313" key="4">
    <source>
        <dbReference type="Proteomes" id="UP000582837"/>
    </source>
</evidence>
<comment type="caution">
    <text evidence="3">The sequence shown here is derived from an EMBL/GenBank/DDBJ whole genome shotgun (WGS) entry which is preliminary data.</text>
</comment>
<evidence type="ECO:0000313" key="3">
    <source>
        <dbReference type="EMBL" id="MBB6073643.1"/>
    </source>
</evidence>
<feature type="domain" description="PLD phosphodiesterase" evidence="2">
    <location>
        <begin position="163"/>
        <end position="190"/>
    </location>
</feature>
<keyword evidence="1" id="KW-1133">Transmembrane helix</keyword>
<dbReference type="PANTHER" id="PTHR21248:SF22">
    <property type="entry name" value="PHOSPHOLIPASE D"/>
    <property type="match status" value="1"/>
</dbReference>
<dbReference type="EMBL" id="JACHIA010000027">
    <property type="protein sequence ID" value="MBB6073643.1"/>
    <property type="molecule type" value="Genomic_DNA"/>
</dbReference>
<dbReference type="SMART" id="SM00155">
    <property type="entry name" value="PLDc"/>
    <property type="match status" value="2"/>
</dbReference>
<proteinExistence type="predicted"/>
<dbReference type="AlphaFoldDB" id="A0A841H6R8"/>
<feature type="transmembrane region" description="Helical" evidence="1">
    <location>
        <begin position="6"/>
        <end position="31"/>
    </location>
</feature>
<keyword evidence="3" id="KW-0808">Transferase</keyword>
<name>A0A841H6R8_9BACT</name>
<dbReference type="GO" id="GO:0030572">
    <property type="term" value="F:phosphatidyltransferase activity"/>
    <property type="evidence" value="ECO:0007669"/>
    <property type="project" value="UniProtKB-ARBA"/>
</dbReference>
<organism evidence="3 4">
    <name type="scientific">Longimicrobium terrae</name>
    <dbReference type="NCBI Taxonomy" id="1639882"/>
    <lineage>
        <taxon>Bacteria</taxon>
        <taxon>Pseudomonadati</taxon>
        <taxon>Gemmatimonadota</taxon>
        <taxon>Longimicrobiia</taxon>
        <taxon>Longimicrobiales</taxon>
        <taxon>Longimicrobiaceae</taxon>
        <taxon>Longimicrobium</taxon>
    </lineage>
</organism>
<keyword evidence="4" id="KW-1185">Reference proteome</keyword>